<gene>
    <name evidence="1" type="ORF">LCGC14_2027220</name>
</gene>
<dbReference type="AlphaFoldDB" id="A0A0F9EVS1"/>
<reference evidence="1" key="1">
    <citation type="journal article" date="2015" name="Nature">
        <title>Complex archaea that bridge the gap between prokaryotes and eukaryotes.</title>
        <authorList>
            <person name="Spang A."/>
            <person name="Saw J.H."/>
            <person name="Jorgensen S.L."/>
            <person name="Zaremba-Niedzwiedzka K."/>
            <person name="Martijn J."/>
            <person name="Lind A.E."/>
            <person name="van Eijk R."/>
            <person name="Schleper C."/>
            <person name="Guy L."/>
            <person name="Ettema T.J."/>
        </authorList>
    </citation>
    <scope>NUCLEOTIDE SEQUENCE</scope>
</reference>
<proteinExistence type="predicted"/>
<organism evidence="1">
    <name type="scientific">marine sediment metagenome</name>
    <dbReference type="NCBI Taxonomy" id="412755"/>
    <lineage>
        <taxon>unclassified sequences</taxon>
        <taxon>metagenomes</taxon>
        <taxon>ecological metagenomes</taxon>
    </lineage>
</organism>
<dbReference type="EMBL" id="LAZR01023534">
    <property type="protein sequence ID" value="KKL78194.1"/>
    <property type="molecule type" value="Genomic_DNA"/>
</dbReference>
<sequence>MFCPEDGTRIEPYTRGKPTLQPYPPCGTCGVRYVHDVGNGSYYVDGDDRRFKHLYAPHCICEPGSPNDQCLVDGYDVFMRHREYYAEGRRDEVPASPGHEGGCHL</sequence>
<protein>
    <submittedName>
        <fullName evidence="1">Uncharacterized protein</fullName>
    </submittedName>
</protein>
<accession>A0A0F9EVS1</accession>
<name>A0A0F9EVS1_9ZZZZ</name>
<evidence type="ECO:0000313" key="1">
    <source>
        <dbReference type="EMBL" id="KKL78194.1"/>
    </source>
</evidence>
<comment type="caution">
    <text evidence="1">The sequence shown here is derived from an EMBL/GenBank/DDBJ whole genome shotgun (WGS) entry which is preliminary data.</text>
</comment>